<proteinExistence type="predicted"/>
<feature type="region of interest" description="Disordered" evidence="1">
    <location>
        <begin position="97"/>
        <end position="154"/>
    </location>
</feature>
<protein>
    <submittedName>
        <fullName evidence="3">Uncharacterized protein</fullName>
    </submittedName>
</protein>
<feature type="compositionally biased region" description="Polar residues" evidence="1">
    <location>
        <begin position="110"/>
        <end position="126"/>
    </location>
</feature>
<organism evidence="3 4">
    <name type="scientific">Discostella pseudostelligera</name>
    <dbReference type="NCBI Taxonomy" id="259834"/>
    <lineage>
        <taxon>Eukaryota</taxon>
        <taxon>Sar</taxon>
        <taxon>Stramenopiles</taxon>
        <taxon>Ochrophyta</taxon>
        <taxon>Bacillariophyta</taxon>
        <taxon>Coscinodiscophyceae</taxon>
        <taxon>Thalassiosirophycidae</taxon>
        <taxon>Stephanodiscales</taxon>
        <taxon>Stephanodiscaceae</taxon>
        <taxon>Discostella</taxon>
    </lineage>
</organism>
<dbReference type="PANTHER" id="PTHR15237:SF0">
    <property type="entry name" value="CELL CYCLE CHECKPOINT CONTROL PROTEIN"/>
    <property type="match status" value="1"/>
</dbReference>
<dbReference type="EMBL" id="JALLBG020000200">
    <property type="protein sequence ID" value="KAL3759392.1"/>
    <property type="molecule type" value="Genomic_DNA"/>
</dbReference>
<feature type="compositionally biased region" description="Basic and acidic residues" evidence="1">
    <location>
        <begin position="223"/>
        <end position="233"/>
    </location>
</feature>
<feature type="compositionally biased region" description="Acidic residues" evidence="1">
    <location>
        <begin position="474"/>
        <end position="495"/>
    </location>
</feature>
<gene>
    <name evidence="3" type="ORF">ACHAWU_000691</name>
</gene>
<feature type="region of interest" description="Disordered" evidence="1">
    <location>
        <begin position="200"/>
        <end position="292"/>
    </location>
</feature>
<keyword evidence="2" id="KW-0732">Signal</keyword>
<keyword evidence="4" id="KW-1185">Reference proteome</keyword>
<evidence type="ECO:0000256" key="2">
    <source>
        <dbReference type="SAM" id="SignalP"/>
    </source>
</evidence>
<evidence type="ECO:0000256" key="1">
    <source>
        <dbReference type="SAM" id="MobiDB-lite"/>
    </source>
</evidence>
<comment type="caution">
    <text evidence="3">The sequence shown here is derived from an EMBL/GenBank/DDBJ whole genome shotgun (WGS) entry which is preliminary data.</text>
</comment>
<feature type="compositionally biased region" description="Basic residues" evidence="1">
    <location>
        <begin position="213"/>
        <end position="222"/>
    </location>
</feature>
<evidence type="ECO:0000313" key="3">
    <source>
        <dbReference type="EMBL" id="KAL3759392.1"/>
    </source>
</evidence>
<sequence length="588" mass="65350">MAIGGTTTLLLITTTNLLPTTMDITLSPSNLKRFTSSISCLGKIGKDLYLSFDPFDGLTLSSLNEAKSAFGKFHFEPGFFEKCGAATTASTGAAVRGRAGGIGEGPWRNRNVNKTASRGNHRSGSGNNHRNNDNDDDENDDTNDNDNADNKDARYDCRVPVRSIHTILRPRKGVLSLRIRSEGIDAAGNHFGLNRMKQHAAMGSDGTNSNRGRDRHGNRHRRNEGGSRSRSRDCDDEEEEDDEDNHRRRRSGSYSARQRSRSRRRRKQQKRNTDEDHNDDDDDNNNEDVNGISHNTEKMMLSFEYVIECLPSKTDIHRDNHNHHHHNRHNQKSNNSNSNRGGGGTFRILHKVGVTDCNGISLSESISQRRTRSEIISHPRLWLRLIDPLRRTPEMALTIDDELKVVTATSFHPMEVVQSGGVGNDNAILQAALARNAVLKTETSMGADEFDEFDFRNNRGKERKKSTSRKEHVDSDEESGDNFGEEETNEDEEGGERDRPPSDVNQKVILVFSIKEAKAMLQYCAQANSPSSYDDDLDGLGGGVIVSFHWGGKPIIIETEGDYFTAELVLATLHHGMIASNITVGGGG</sequence>
<dbReference type="SUPFAM" id="SSF55979">
    <property type="entry name" value="DNA clamp"/>
    <property type="match status" value="1"/>
</dbReference>
<name>A0ABD3M721_9STRA</name>
<feature type="chain" id="PRO_5044795608" evidence="2">
    <location>
        <begin position="18"/>
        <end position="588"/>
    </location>
</feature>
<feature type="region of interest" description="Disordered" evidence="1">
    <location>
        <begin position="316"/>
        <end position="344"/>
    </location>
</feature>
<feature type="compositionally biased region" description="Basic residues" evidence="1">
    <location>
        <begin position="258"/>
        <end position="270"/>
    </location>
</feature>
<feature type="compositionally biased region" description="Basic residues" evidence="1">
    <location>
        <begin position="320"/>
        <end position="331"/>
    </location>
</feature>
<dbReference type="Proteomes" id="UP001530293">
    <property type="component" value="Unassembled WGS sequence"/>
</dbReference>
<dbReference type="InterPro" id="IPR007268">
    <property type="entry name" value="Rad9/Ddc1"/>
</dbReference>
<dbReference type="Gene3D" id="3.70.10.10">
    <property type="match status" value="1"/>
</dbReference>
<reference evidence="3 4" key="1">
    <citation type="submission" date="2024-10" db="EMBL/GenBank/DDBJ databases">
        <title>Updated reference genomes for cyclostephanoid diatoms.</title>
        <authorList>
            <person name="Roberts W.R."/>
            <person name="Alverson A.J."/>
        </authorList>
    </citation>
    <scope>NUCLEOTIDE SEQUENCE [LARGE SCALE GENOMIC DNA]</scope>
    <source>
        <strain evidence="3 4">AJA232-27</strain>
    </source>
</reference>
<dbReference type="PANTHER" id="PTHR15237">
    <property type="entry name" value="DNA REPAIR PROTEIN RAD9"/>
    <property type="match status" value="1"/>
</dbReference>
<accession>A0ABD3M721</accession>
<dbReference type="Pfam" id="PF04139">
    <property type="entry name" value="Rad9"/>
    <property type="match status" value="1"/>
</dbReference>
<feature type="compositionally biased region" description="Acidic residues" evidence="1">
    <location>
        <begin position="276"/>
        <end position="286"/>
    </location>
</feature>
<evidence type="ECO:0000313" key="4">
    <source>
        <dbReference type="Proteomes" id="UP001530293"/>
    </source>
</evidence>
<feature type="signal peptide" evidence="2">
    <location>
        <begin position="1"/>
        <end position="17"/>
    </location>
</feature>
<feature type="compositionally biased region" description="Acidic residues" evidence="1">
    <location>
        <begin position="134"/>
        <end position="147"/>
    </location>
</feature>
<feature type="compositionally biased region" description="Acidic residues" evidence="1">
    <location>
        <begin position="234"/>
        <end position="243"/>
    </location>
</feature>
<feature type="region of interest" description="Disordered" evidence="1">
    <location>
        <begin position="460"/>
        <end position="502"/>
    </location>
</feature>
<dbReference type="GO" id="GO:0005634">
    <property type="term" value="C:nucleus"/>
    <property type="evidence" value="ECO:0007669"/>
    <property type="project" value="UniProtKB-ARBA"/>
</dbReference>
<dbReference type="InterPro" id="IPR046938">
    <property type="entry name" value="DNA_clamp_sf"/>
</dbReference>
<dbReference type="AlphaFoldDB" id="A0ABD3M721"/>